<protein>
    <recommendedName>
        <fullName evidence="3">Minor tail protein</fullName>
    </recommendedName>
</protein>
<reference evidence="1 2" key="1">
    <citation type="submission" date="2022-10" db="EMBL/GenBank/DDBJ databases">
        <title>Pararhodobacter sp. nov., isolated from marine algae.</title>
        <authorList>
            <person name="Choi B.J."/>
            <person name="Kim J.M."/>
            <person name="Lee J.K."/>
            <person name="Choi D.G."/>
            <person name="Jeon C.O."/>
        </authorList>
    </citation>
    <scope>NUCLEOTIDE SEQUENCE [LARGE SCALE GENOMIC DNA]</scope>
    <source>
        <strain evidence="1 2">ZQ420</strain>
    </source>
</reference>
<dbReference type="EMBL" id="JAPDFL010000001">
    <property type="protein sequence ID" value="MCW1934131.1"/>
    <property type="molecule type" value="Genomic_DNA"/>
</dbReference>
<evidence type="ECO:0000313" key="1">
    <source>
        <dbReference type="EMBL" id="MCW1934131.1"/>
    </source>
</evidence>
<accession>A0ABT3H2X3</accession>
<comment type="caution">
    <text evidence="1">The sequence shown here is derived from an EMBL/GenBank/DDBJ whole genome shotgun (WGS) entry which is preliminary data.</text>
</comment>
<gene>
    <name evidence="1" type="ORF">OKW52_18180</name>
</gene>
<name>A0ABT3H2X3_9RHOB</name>
<organism evidence="1 2">
    <name type="scientific">Pararhodobacter zhoushanensis</name>
    <dbReference type="NCBI Taxonomy" id="2479545"/>
    <lineage>
        <taxon>Bacteria</taxon>
        <taxon>Pseudomonadati</taxon>
        <taxon>Pseudomonadota</taxon>
        <taxon>Alphaproteobacteria</taxon>
        <taxon>Rhodobacterales</taxon>
        <taxon>Paracoccaceae</taxon>
        <taxon>Pararhodobacter</taxon>
    </lineage>
</organism>
<dbReference type="RefSeq" id="WP_264506956.1">
    <property type="nucleotide sequence ID" value="NZ_JAPDFL010000001.1"/>
</dbReference>
<evidence type="ECO:0000313" key="2">
    <source>
        <dbReference type="Proteomes" id="UP001208938"/>
    </source>
</evidence>
<sequence length="275" mass="28534">MAGLLKLSGPVGLTGPAGGAQSSALQSAALEAMIAGGARGLIYPTSGAADRYYQKSAYDAFIQDALFPDVEYQFPLAAGAPAGAASATNPALDFTVPASPNGARSTIAEQVDGYDGANNPDLWMVLCVTPGDQDSPTVMMSVLASSGFGTAIYRPNALDKIIFAVDSTHTLDIVNEEASPELPHVYSVRYEVTTGYARTYRDGVQTNNWNLTSMHPTAQMVTGPIGIGAVGAIGTAAVFTNDNGLFHLGCVGNGILTNAQHTAIIDWIKDLYGIA</sequence>
<keyword evidence="2" id="KW-1185">Reference proteome</keyword>
<dbReference type="Proteomes" id="UP001208938">
    <property type="component" value="Unassembled WGS sequence"/>
</dbReference>
<proteinExistence type="predicted"/>
<evidence type="ECO:0008006" key="3">
    <source>
        <dbReference type="Google" id="ProtNLM"/>
    </source>
</evidence>